<feature type="transmembrane region" description="Helical" evidence="7">
    <location>
        <begin position="101"/>
        <end position="122"/>
    </location>
</feature>
<feature type="transmembrane region" description="Helical" evidence="7">
    <location>
        <begin position="134"/>
        <end position="157"/>
    </location>
</feature>
<reference evidence="10" key="1">
    <citation type="submission" date="2023-12" db="EMBL/GenBank/DDBJ databases">
        <title>Novel isolates from deep terrestrial aquifers shed light on the physiology and ecology of the class Limnochordia.</title>
        <authorList>
            <person name="Karnachuk O.V."/>
            <person name="Lukina A.P."/>
            <person name="Avakyan M.R."/>
            <person name="Kadnikov V."/>
            <person name="Begmatov S."/>
            <person name="Beletsky A.V."/>
            <person name="Mardanov A.V."/>
            <person name="Ravin N.V."/>
        </authorList>
    </citation>
    <scope>NUCLEOTIDE SEQUENCE [LARGE SCALE GENOMIC DNA]</scope>
    <source>
        <strain evidence="10">LN</strain>
    </source>
</reference>
<protein>
    <submittedName>
        <fullName evidence="9">ABC transporter permease</fullName>
    </submittedName>
</protein>
<feature type="transmembrane region" description="Helical" evidence="7">
    <location>
        <begin position="256"/>
        <end position="277"/>
    </location>
</feature>
<feature type="domain" description="ABC transmembrane type-1" evidence="8">
    <location>
        <begin position="95"/>
        <end position="325"/>
    </location>
</feature>
<dbReference type="SUPFAM" id="SSF161098">
    <property type="entry name" value="MetI-like"/>
    <property type="match status" value="1"/>
</dbReference>
<keyword evidence="10" id="KW-1185">Reference proteome</keyword>
<dbReference type="Pfam" id="PF19300">
    <property type="entry name" value="BPD_transp_1_N"/>
    <property type="match status" value="1"/>
</dbReference>
<evidence type="ECO:0000313" key="10">
    <source>
        <dbReference type="Proteomes" id="UP001333102"/>
    </source>
</evidence>
<gene>
    <name evidence="9" type="ORF">VLY81_09560</name>
</gene>
<feature type="transmembrane region" description="Helical" evidence="7">
    <location>
        <begin position="9"/>
        <end position="30"/>
    </location>
</feature>
<keyword evidence="6 7" id="KW-0472">Membrane</keyword>
<dbReference type="RefSeq" id="WP_324670388.1">
    <property type="nucleotide sequence ID" value="NZ_CP141614.1"/>
</dbReference>
<organism evidence="9 10">
    <name type="scientific">Geochorda subterranea</name>
    <dbReference type="NCBI Taxonomy" id="3109564"/>
    <lineage>
        <taxon>Bacteria</taxon>
        <taxon>Bacillati</taxon>
        <taxon>Bacillota</taxon>
        <taxon>Limnochordia</taxon>
        <taxon>Limnochordales</taxon>
        <taxon>Geochordaceae</taxon>
        <taxon>Geochorda</taxon>
    </lineage>
</organism>
<feature type="transmembrane region" description="Helical" evidence="7">
    <location>
        <begin position="198"/>
        <end position="218"/>
    </location>
</feature>
<evidence type="ECO:0000256" key="4">
    <source>
        <dbReference type="ARBA" id="ARBA00022692"/>
    </source>
</evidence>
<evidence type="ECO:0000313" key="9">
    <source>
        <dbReference type="EMBL" id="WRP15957.1"/>
    </source>
</evidence>
<evidence type="ECO:0000256" key="7">
    <source>
        <dbReference type="RuleBase" id="RU363032"/>
    </source>
</evidence>
<keyword evidence="4 7" id="KW-0812">Transmembrane</keyword>
<dbReference type="InterPro" id="IPR045621">
    <property type="entry name" value="BPD_transp_1_N"/>
</dbReference>
<dbReference type="Proteomes" id="UP001333102">
    <property type="component" value="Chromosome"/>
</dbReference>
<proteinExistence type="inferred from homology"/>
<dbReference type="CDD" id="cd06261">
    <property type="entry name" value="TM_PBP2"/>
    <property type="match status" value="1"/>
</dbReference>
<evidence type="ECO:0000256" key="5">
    <source>
        <dbReference type="ARBA" id="ARBA00022989"/>
    </source>
</evidence>
<dbReference type="InterPro" id="IPR000515">
    <property type="entry name" value="MetI-like"/>
</dbReference>
<comment type="similarity">
    <text evidence="7">Belongs to the binding-protein-dependent transport system permease family.</text>
</comment>
<dbReference type="Pfam" id="PF00528">
    <property type="entry name" value="BPD_transp_1"/>
    <property type="match status" value="1"/>
</dbReference>
<dbReference type="InterPro" id="IPR035906">
    <property type="entry name" value="MetI-like_sf"/>
</dbReference>
<dbReference type="PANTHER" id="PTHR43163:SF8">
    <property type="entry name" value="D,D-DIPEPTIDE TRANSPORT SYSTEM PERMEASE PROTEIN DDPB-RELATED"/>
    <property type="match status" value="1"/>
</dbReference>
<evidence type="ECO:0000256" key="2">
    <source>
        <dbReference type="ARBA" id="ARBA00022448"/>
    </source>
</evidence>
<name>A0ABZ1BT02_9FIRM</name>
<evidence type="ECO:0000259" key="8">
    <source>
        <dbReference type="PROSITE" id="PS50928"/>
    </source>
</evidence>
<dbReference type="PROSITE" id="PS50928">
    <property type="entry name" value="ABC_TM1"/>
    <property type="match status" value="1"/>
</dbReference>
<dbReference type="EMBL" id="CP141614">
    <property type="protein sequence ID" value="WRP15957.1"/>
    <property type="molecule type" value="Genomic_DNA"/>
</dbReference>
<keyword evidence="3" id="KW-1003">Cell membrane</keyword>
<evidence type="ECO:0000256" key="6">
    <source>
        <dbReference type="ARBA" id="ARBA00023136"/>
    </source>
</evidence>
<accession>A0ABZ1BT02</accession>
<sequence>MAQFVARRLVLMAIVLFGVLVITFVVSHVIPADPVGAILGGNAPPEKVAELRRQLNLDKPLPQQFVTYLAGAVRGDLGRSLRTGRPVTEDIGRFFPATLELALAATLVALAVGIPLGVVSAVGRNRLPDHVARVLSIVGVSMPVFWLGLVLLLVFYFRLGWLPGSGRLDLFTIEPPRVTGLLLVDSLLAREWEALRSALSHLVLPAVVLGFSATANVARTSRSSMLEVLFQDFVRTARAKGVPERAVVLRHALRNALIPTVTLVGLIFGSLLEGAVLTETIFSWPGLGRYITTGYLALDYPAVMGGTLYIAVVYSLVNLVVDILYAVIDPRVRV</sequence>
<keyword evidence="2 7" id="KW-0813">Transport</keyword>
<dbReference type="PANTHER" id="PTHR43163">
    <property type="entry name" value="DIPEPTIDE TRANSPORT SYSTEM PERMEASE PROTEIN DPPB-RELATED"/>
    <property type="match status" value="1"/>
</dbReference>
<keyword evidence="5 7" id="KW-1133">Transmembrane helix</keyword>
<evidence type="ECO:0000256" key="3">
    <source>
        <dbReference type="ARBA" id="ARBA00022475"/>
    </source>
</evidence>
<dbReference type="Gene3D" id="1.10.3720.10">
    <property type="entry name" value="MetI-like"/>
    <property type="match status" value="1"/>
</dbReference>
<comment type="subcellular location">
    <subcellularLocation>
        <location evidence="1 7">Cell membrane</location>
        <topology evidence="1 7">Multi-pass membrane protein</topology>
    </subcellularLocation>
</comment>
<feature type="transmembrane region" description="Helical" evidence="7">
    <location>
        <begin position="308"/>
        <end position="328"/>
    </location>
</feature>
<evidence type="ECO:0000256" key="1">
    <source>
        <dbReference type="ARBA" id="ARBA00004651"/>
    </source>
</evidence>